<dbReference type="GO" id="GO:0003700">
    <property type="term" value="F:DNA-binding transcription factor activity"/>
    <property type="evidence" value="ECO:0007669"/>
    <property type="project" value="InterPro"/>
</dbReference>
<keyword evidence="1" id="KW-0805">Transcription regulation</keyword>
<gene>
    <name evidence="6" type="ORF">KHB02_16345</name>
</gene>
<dbReference type="AlphaFoldDB" id="A0A942T0E6"/>
<evidence type="ECO:0000313" key="6">
    <source>
        <dbReference type="EMBL" id="MBS4182966.1"/>
    </source>
</evidence>
<evidence type="ECO:0000259" key="5">
    <source>
        <dbReference type="PROSITE" id="PS01124"/>
    </source>
</evidence>
<keyword evidence="2" id="KW-0238">DNA-binding</keyword>
<evidence type="ECO:0000256" key="4">
    <source>
        <dbReference type="SAM" id="MobiDB-lite"/>
    </source>
</evidence>
<accession>A0A942T0E6</accession>
<feature type="domain" description="HTH araC/xylS-type" evidence="5">
    <location>
        <begin position="233"/>
        <end position="334"/>
    </location>
</feature>
<dbReference type="InterPro" id="IPR018060">
    <property type="entry name" value="HTH_AraC"/>
</dbReference>
<dbReference type="EMBL" id="JAGYPE010000002">
    <property type="protein sequence ID" value="MBS4182966.1"/>
    <property type="molecule type" value="Genomic_DNA"/>
</dbReference>
<reference evidence="6" key="1">
    <citation type="submission" date="2021-05" db="EMBL/GenBank/DDBJ databases">
        <title>Novel Bacillus species.</title>
        <authorList>
            <person name="Liu G."/>
        </authorList>
    </citation>
    <scope>NUCLEOTIDE SEQUENCE</scope>
    <source>
        <strain evidence="6">FJAT-50051</strain>
    </source>
</reference>
<proteinExistence type="predicted"/>
<dbReference type="Pfam" id="PF12833">
    <property type="entry name" value="HTH_18"/>
    <property type="match status" value="1"/>
</dbReference>
<dbReference type="SUPFAM" id="SSF46689">
    <property type="entry name" value="Homeodomain-like"/>
    <property type="match status" value="2"/>
</dbReference>
<dbReference type="Pfam" id="PF14525">
    <property type="entry name" value="AraC_binding_2"/>
    <property type="match status" value="1"/>
</dbReference>
<dbReference type="GO" id="GO:0043565">
    <property type="term" value="F:sequence-specific DNA binding"/>
    <property type="evidence" value="ECO:0007669"/>
    <property type="project" value="InterPro"/>
</dbReference>
<name>A0A942T0E6_9BACI</name>
<comment type="caution">
    <text evidence="6">The sequence shown here is derived from an EMBL/GenBank/DDBJ whole genome shotgun (WGS) entry which is preliminary data.</text>
</comment>
<dbReference type="SMART" id="SM00342">
    <property type="entry name" value="HTH_ARAC"/>
    <property type="match status" value="1"/>
</dbReference>
<evidence type="ECO:0000256" key="3">
    <source>
        <dbReference type="ARBA" id="ARBA00023163"/>
    </source>
</evidence>
<dbReference type="InterPro" id="IPR035418">
    <property type="entry name" value="AraC-bd_2"/>
</dbReference>
<sequence>MTATQPVAARPTSPRPTGRPSASHPCAPWESVHTGTDRDAARTFYEDVHHAHELRFEDDGRPFHHRHRAVSSGRVSLRTSSVSAGWTAVLSPDRHYVLAWSVEGGTVLDADGPERTVMRPGVPVVYPTGRETRIVVRPGTEHSVHFAADFLEAVAVVGTDAAPRPLDLPVTASPARLGTLQEVVKAAAPALLDATTEGSARDALELMLAEAVLAAFRPVPDGRPAGPHAGTVERAKTFMHARFDRPLTAGEIAAAADCSVRTLQESFQRQEGVTPMAYLRDIRLEKARLGLELADPSAASVSDVATSCGFRHMGRFSGAYREEFGEYPGDTLRKRTRPAPPA</sequence>
<protein>
    <submittedName>
        <fullName evidence="6">AraC family transcriptional regulator</fullName>
    </submittedName>
</protein>
<feature type="region of interest" description="Disordered" evidence="4">
    <location>
        <begin position="1"/>
        <end position="34"/>
    </location>
</feature>
<evidence type="ECO:0000256" key="1">
    <source>
        <dbReference type="ARBA" id="ARBA00023015"/>
    </source>
</evidence>
<organism evidence="6">
    <name type="scientific">Neobacillus citreus</name>
    <dbReference type="NCBI Taxonomy" id="2833578"/>
    <lineage>
        <taxon>Bacteria</taxon>
        <taxon>Bacillati</taxon>
        <taxon>Bacillota</taxon>
        <taxon>Bacilli</taxon>
        <taxon>Bacillales</taxon>
        <taxon>Bacillaceae</taxon>
        <taxon>Neobacillus</taxon>
    </lineage>
</organism>
<keyword evidence="3" id="KW-0804">Transcription</keyword>
<evidence type="ECO:0000256" key="2">
    <source>
        <dbReference type="ARBA" id="ARBA00023125"/>
    </source>
</evidence>
<feature type="compositionally biased region" description="Low complexity" evidence="4">
    <location>
        <begin position="8"/>
        <end position="23"/>
    </location>
</feature>
<dbReference type="Gene3D" id="1.10.10.60">
    <property type="entry name" value="Homeodomain-like"/>
    <property type="match status" value="1"/>
</dbReference>
<dbReference type="PROSITE" id="PS01124">
    <property type="entry name" value="HTH_ARAC_FAMILY_2"/>
    <property type="match status" value="1"/>
</dbReference>
<dbReference type="PANTHER" id="PTHR46796">
    <property type="entry name" value="HTH-TYPE TRANSCRIPTIONAL ACTIVATOR RHAS-RELATED"/>
    <property type="match status" value="1"/>
</dbReference>
<dbReference type="InterPro" id="IPR009057">
    <property type="entry name" value="Homeodomain-like_sf"/>
</dbReference>
<dbReference type="InterPro" id="IPR050204">
    <property type="entry name" value="AraC_XylS_family_regulators"/>
</dbReference>